<dbReference type="Proteomes" id="UP000265618">
    <property type="component" value="Unassembled WGS sequence"/>
</dbReference>
<dbReference type="Gene3D" id="3.30.200.20">
    <property type="entry name" value="Phosphorylase Kinase, domain 1"/>
    <property type="match status" value="1"/>
</dbReference>
<dbReference type="SUPFAM" id="SSF56112">
    <property type="entry name" value="Protein kinase-like (PK-like)"/>
    <property type="match status" value="1"/>
</dbReference>
<protein>
    <recommendedName>
        <fullName evidence="3">Protein kinase domain-containing protein</fullName>
    </recommendedName>
</protein>
<accession>A0A9K3GQY3</accession>
<keyword evidence="2" id="KW-1185">Reference proteome</keyword>
<sequence length="102" mass="11740">VCLKETELVKKAGEENDYVFSVMVREVHALTSLSECPYVINLLAVATEASNHVHSAARRGRPQVKIFKRCWLVLEYSDHDLDKLLRQHRARSVIYHEDTACM</sequence>
<dbReference type="EMBL" id="BDIP01008498">
    <property type="protein sequence ID" value="GIQ91873.1"/>
    <property type="molecule type" value="Genomic_DNA"/>
</dbReference>
<evidence type="ECO:0000313" key="1">
    <source>
        <dbReference type="EMBL" id="GIQ91873.1"/>
    </source>
</evidence>
<proteinExistence type="predicted"/>
<organism evidence="1 2">
    <name type="scientific">Kipferlia bialata</name>
    <dbReference type="NCBI Taxonomy" id="797122"/>
    <lineage>
        <taxon>Eukaryota</taxon>
        <taxon>Metamonada</taxon>
        <taxon>Carpediemonas-like organisms</taxon>
        <taxon>Kipferlia</taxon>
    </lineage>
</organism>
<feature type="non-terminal residue" evidence="1">
    <location>
        <position position="102"/>
    </location>
</feature>
<dbReference type="InterPro" id="IPR011009">
    <property type="entry name" value="Kinase-like_dom_sf"/>
</dbReference>
<evidence type="ECO:0008006" key="3">
    <source>
        <dbReference type="Google" id="ProtNLM"/>
    </source>
</evidence>
<name>A0A9K3GQY3_9EUKA</name>
<comment type="caution">
    <text evidence="1">The sequence shown here is derived from an EMBL/GenBank/DDBJ whole genome shotgun (WGS) entry which is preliminary data.</text>
</comment>
<evidence type="ECO:0000313" key="2">
    <source>
        <dbReference type="Proteomes" id="UP000265618"/>
    </source>
</evidence>
<dbReference type="AlphaFoldDB" id="A0A9K3GQY3"/>
<gene>
    <name evidence="1" type="ORF">KIPB_015319</name>
</gene>
<reference evidence="1 2" key="1">
    <citation type="journal article" date="2018" name="PLoS ONE">
        <title>The draft genome of Kipferlia bialata reveals reductive genome evolution in fornicate parasites.</title>
        <authorList>
            <person name="Tanifuji G."/>
            <person name="Takabayashi S."/>
            <person name="Kume K."/>
            <person name="Takagi M."/>
            <person name="Nakayama T."/>
            <person name="Kamikawa R."/>
            <person name="Inagaki Y."/>
            <person name="Hashimoto T."/>
        </authorList>
    </citation>
    <scope>NUCLEOTIDE SEQUENCE [LARGE SCALE GENOMIC DNA]</scope>
    <source>
        <strain evidence="1">NY0173</strain>
    </source>
</reference>